<name>A0ABN7UJ27_GIGMA</name>
<sequence length="69" mass="7769">MQEGEIAVPEKQTNNQNTKEKRIVTGSNAIKFINRRGFSSSGDNAYFEEIKPIKNLFIGLKGKAKIELK</sequence>
<comment type="caution">
    <text evidence="1">The sequence shown here is derived from an EMBL/GenBank/DDBJ whole genome shotgun (WGS) entry which is preliminary data.</text>
</comment>
<organism evidence="1 2">
    <name type="scientific">Gigaspora margarita</name>
    <dbReference type="NCBI Taxonomy" id="4874"/>
    <lineage>
        <taxon>Eukaryota</taxon>
        <taxon>Fungi</taxon>
        <taxon>Fungi incertae sedis</taxon>
        <taxon>Mucoromycota</taxon>
        <taxon>Glomeromycotina</taxon>
        <taxon>Glomeromycetes</taxon>
        <taxon>Diversisporales</taxon>
        <taxon>Gigasporaceae</taxon>
        <taxon>Gigaspora</taxon>
    </lineage>
</organism>
<gene>
    <name evidence="1" type="ORF">GMARGA_LOCUS7282</name>
</gene>
<proteinExistence type="predicted"/>
<dbReference type="EMBL" id="CAJVQB010003482">
    <property type="protein sequence ID" value="CAG8609504.1"/>
    <property type="molecule type" value="Genomic_DNA"/>
</dbReference>
<reference evidence="1 2" key="1">
    <citation type="submission" date="2021-06" db="EMBL/GenBank/DDBJ databases">
        <authorList>
            <person name="Kallberg Y."/>
            <person name="Tangrot J."/>
            <person name="Rosling A."/>
        </authorList>
    </citation>
    <scope>NUCLEOTIDE SEQUENCE [LARGE SCALE GENOMIC DNA]</scope>
    <source>
        <strain evidence="1 2">120-4 pot B 10/14</strain>
    </source>
</reference>
<dbReference type="Proteomes" id="UP000789901">
    <property type="component" value="Unassembled WGS sequence"/>
</dbReference>
<accession>A0ABN7UJ27</accession>
<evidence type="ECO:0000313" key="1">
    <source>
        <dbReference type="EMBL" id="CAG8609504.1"/>
    </source>
</evidence>
<evidence type="ECO:0000313" key="2">
    <source>
        <dbReference type="Proteomes" id="UP000789901"/>
    </source>
</evidence>
<keyword evidence="2" id="KW-1185">Reference proteome</keyword>
<protein>
    <submittedName>
        <fullName evidence="1">40507_t:CDS:1</fullName>
    </submittedName>
</protein>